<dbReference type="Gene3D" id="3.40.50.300">
    <property type="entry name" value="P-loop containing nucleotide triphosphate hydrolases"/>
    <property type="match status" value="1"/>
</dbReference>
<dbReference type="GO" id="GO:0004386">
    <property type="term" value="F:helicase activity"/>
    <property type="evidence" value="ECO:0007669"/>
    <property type="project" value="UniProtKB-KW"/>
</dbReference>
<reference evidence="7 8" key="1">
    <citation type="journal article" date="2015" name="Fungal Genet. Biol.">
        <title>Evolution of novel wood decay mechanisms in Agaricales revealed by the genome sequences of Fistulina hepatica and Cylindrobasidium torrendii.</title>
        <authorList>
            <person name="Floudas D."/>
            <person name="Held B.W."/>
            <person name="Riley R."/>
            <person name="Nagy L.G."/>
            <person name="Koehler G."/>
            <person name="Ransdell A.S."/>
            <person name="Younus H."/>
            <person name="Chow J."/>
            <person name="Chiniquy J."/>
            <person name="Lipzen A."/>
            <person name="Tritt A."/>
            <person name="Sun H."/>
            <person name="Haridas S."/>
            <person name="LaButti K."/>
            <person name="Ohm R.A."/>
            <person name="Kues U."/>
            <person name="Blanchette R.A."/>
            <person name="Grigoriev I.V."/>
            <person name="Minto R.E."/>
            <person name="Hibbett D.S."/>
        </authorList>
    </citation>
    <scope>NUCLEOTIDE SEQUENCE [LARGE SCALE GENOMIC DNA]</scope>
    <source>
        <strain evidence="7 8">ATCC 64428</strain>
    </source>
</reference>
<dbReference type="PANTHER" id="PTHR44533">
    <property type="entry name" value="DEAD/H RNA HELICASE, PUTATIVE-RELATED"/>
    <property type="match status" value="1"/>
</dbReference>
<dbReference type="GO" id="GO:0016787">
    <property type="term" value="F:hydrolase activity"/>
    <property type="evidence" value="ECO:0007669"/>
    <property type="project" value="UniProtKB-KW"/>
</dbReference>
<keyword evidence="3" id="KW-0347">Helicase</keyword>
<dbReference type="AlphaFoldDB" id="A0A0D7A4A2"/>
<dbReference type="InterPro" id="IPR055124">
    <property type="entry name" value="PIN-like_DDX60"/>
</dbReference>
<dbReference type="PANTHER" id="PTHR44533:SF4">
    <property type="entry name" value="DEAD_H RNA HELICASE, PUTATIVE-RELATED"/>
    <property type="match status" value="1"/>
</dbReference>
<evidence type="ECO:0000313" key="7">
    <source>
        <dbReference type="EMBL" id="KIY45565.1"/>
    </source>
</evidence>
<evidence type="ECO:0000256" key="3">
    <source>
        <dbReference type="ARBA" id="ARBA00022806"/>
    </source>
</evidence>
<dbReference type="Pfam" id="PF23002">
    <property type="entry name" value="PIN-like_DDX60"/>
    <property type="match status" value="1"/>
</dbReference>
<evidence type="ECO:0000256" key="1">
    <source>
        <dbReference type="ARBA" id="ARBA00022741"/>
    </source>
</evidence>
<keyword evidence="8" id="KW-1185">Reference proteome</keyword>
<dbReference type="Proteomes" id="UP000054144">
    <property type="component" value="Unassembled WGS sequence"/>
</dbReference>
<organism evidence="7 8">
    <name type="scientific">Fistulina hepatica ATCC 64428</name>
    <dbReference type="NCBI Taxonomy" id="1128425"/>
    <lineage>
        <taxon>Eukaryota</taxon>
        <taxon>Fungi</taxon>
        <taxon>Dikarya</taxon>
        <taxon>Basidiomycota</taxon>
        <taxon>Agaricomycotina</taxon>
        <taxon>Agaricomycetes</taxon>
        <taxon>Agaricomycetidae</taxon>
        <taxon>Agaricales</taxon>
        <taxon>Fistulinaceae</taxon>
        <taxon>Fistulina</taxon>
    </lineage>
</organism>
<keyword evidence="1" id="KW-0547">Nucleotide-binding</keyword>
<dbReference type="SUPFAM" id="SSF52540">
    <property type="entry name" value="P-loop containing nucleoside triphosphate hydrolases"/>
    <property type="match status" value="1"/>
</dbReference>
<dbReference type="InterPro" id="IPR027417">
    <property type="entry name" value="P-loop_NTPase"/>
</dbReference>
<keyword evidence="4" id="KW-0067">ATP-binding</keyword>
<dbReference type="OrthoDB" id="2320933at2759"/>
<accession>A0A0D7A4A2</accession>
<dbReference type="InterPro" id="IPR011545">
    <property type="entry name" value="DEAD/DEAH_box_helicase_dom"/>
</dbReference>
<evidence type="ECO:0000256" key="2">
    <source>
        <dbReference type="ARBA" id="ARBA00022801"/>
    </source>
</evidence>
<evidence type="ECO:0000259" key="6">
    <source>
        <dbReference type="PROSITE" id="PS51192"/>
    </source>
</evidence>
<protein>
    <recommendedName>
        <fullName evidence="6">Helicase ATP-binding domain-containing protein</fullName>
    </recommendedName>
</protein>
<dbReference type="GO" id="GO:0005737">
    <property type="term" value="C:cytoplasm"/>
    <property type="evidence" value="ECO:0007669"/>
    <property type="project" value="TreeGrafter"/>
</dbReference>
<dbReference type="GO" id="GO:0003676">
    <property type="term" value="F:nucleic acid binding"/>
    <property type="evidence" value="ECO:0007669"/>
    <property type="project" value="InterPro"/>
</dbReference>
<dbReference type="SMART" id="SM00487">
    <property type="entry name" value="DEXDc"/>
    <property type="match status" value="1"/>
</dbReference>
<evidence type="ECO:0000256" key="4">
    <source>
        <dbReference type="ARBA" id="ARBA00022840"/>
    </source>
</evidence>
<keyword evidence="2" id="KW-0378">Hydrolase</keyword>
<dbReference type="InterPro" id="IPR052431">
    <property type="entry name" value="SKI2_subfamily_helicases"/>
</dbReference>
<sequence length="1192" mass="134846">MELDSENDLGQIGIISKLSKWTSSPNNRLYRACQQLDDAWYADVVRKGRWMDIVSDYAGQEPFVVDGESLICRVLDDPLLALGKEEDPAFQLPHACHLLESFISNLKSRRAVFDIVFWEDNVYSIASRILAREILIKHVKTTGVRALFFRDLSDPAWLEYRSVQRPMFVMMSDGGSANNNFGVTSSFLRRLWIQQIHAGYMSVALMNGLEFRDFAIMTFILERQAPRFDSEVAGIFALNANFARQRLSHKSAAIAPPTSYDSSNLITDRPSFFVQMIRSTAFTDSVHLQLLYLFSAHLFLLDFLSIHERAQPPVIIRPDLISVISCSFLPIVYAVLRHLVQKTDLDVDIDGRLFLFLVQQAVEHPGTVSQMLGEEIRSATETAWSSAGFSLSQVNLHALETYNHVVHPPVPALDLTAQPRSLLPFSNPIFDEPMKDSNFLISNVEADTSKMVESMDTNTHDIPFEDSRHWHSTRLLVKKYPIDKRPTDPRAFKRWQRRQDVSVRNIRNLAENLTGGLKPIVIPIVGSGVHASSAKPATNHHANRTVVKKVDVLRAAASKARQDDVEVKGVRWWKDELKSMSAMGTWKDRRAHLISIKKSPTVAALTWLQVEVRLYELHVVLREWIDSYVATSCSHDEITVEIMRLVMDIRSINPTFLAHPCAGHILNDVLVSLGFDIYSQSIVLSPPDGASETSVTSTNASSKDTKKDSKKSKKSSNEKVKPKQSEKTDSPAQRELKFRFVQLLDPQGRPRYQFMLIHEHPVEWQLRLWGPYMDRSMDSKSDKRVAFVPDAWQRKALDAIDRPRESMLVVAPTSAGKTFISFYAMEKVLRESDNGIIIYIAPTKALVMQIAAEIYARFVKTLKDGTLWAIHTRDYRINDPAKCQILVTVPEILATLLLSPAHARTWTPRLKRIILDEIHTIGQQEGGRAWEQILLLAPCPIIGLSATIGSPDKFNKWLENVQHSHGCTHTFIQHNHRYSHLRKFLYLFPENLNGTFEGLQSYKPTNGLAFIHPMSLLSTGASKIPSDLALEARDTLTLYNALAGSVRQLEKNISSLSPANFFSDKKWFLAQRDIISYENSLKVVVVDKLLANQLNDLESPLHGLVDTLTDSRIVSQKDALNRFPTREQFLDNLIFLVSDLHASNNLPAILFTFDRSYCEIIGHTILSQLEEAEEQAKLGTSSNLSASQLQLQ</sequence>
<dbReference type="Pfam" id="PF00270">
    <property type="entry name" value="DEAD"/>
    <property type="match status" value="1"/>
</dbReference>
<feature type="region of interest" description="Disordered" evidence="5">
    <location>
        <begin position="686"/>
        <end position="731"/>
    </location>
</feature>
<dbReference type="InterPro" id="IPR014001">
    <property type="entry name" value="Helicase_ATP-bd"/>
</dbReference>
<evidence type="ECO:0000256" key="5">
    <source>
        <dbReference type="SAM" id="MobiDB-lite"/>
    </source>
</evidence>
<dbReference type="FunFam" id="3.40.50.300:FF:001039">
    <property type="entry name" value="ATP-dependent RNA helicase DDX60"/>
    <property type="match status" value="1"/>
</dbReference>
<dbReference type="PROSITE" id="PS51192">
    <property type="entry name" value="HELICASE_ATP_BIND_1"/>
    <property type="match status" value="1"/>
</dbReference>
<proteinExistence type="predicted"/>
<dbReference type="EMBL" id="KN882047">
    <property type="protein sequence ID" value="KIY45565.1"/>
    <property type="molecule type" value="Genomic_DNA"/>
</dbReference>
<feature type="domain" description="Helicase ATP-binding" evidence="6">
    <location>
        <begin position="798"/>
        <end position="966"/>
    </location>
</feature>
<gene>
    <name evidence="7" type="ORF">FISHEDRAFT_76419</name>
</gene>
<name>A0A0D7A4A2_9AGAR</name>
<evidence type="ECO:0000313" key="8">
    <source>
        <dbReference type="Proteomes" id="UP000054144"/>
    </source>
</evidence>
<dbReference type="GO" id="GO:0005524">
    <property type="term" value="F:ATP binding"/>
    <property type="evidence" value="ECO:0007669"/>
    <property type="project" value="UniProtKB-KW"/>
</dbReference>
<feature type="compositionally biased region" description="Basic and acidic residues" evidence="5">
    <location>
        <begin position="715"/>
        <end position="731"/>
    </location>
</feature>